<evidence type="ECO:0000313" key="3">
    <source>
        <dbReference type="Proteomes" id="UP000184330"/>
    </source>
</evidence>
<proteinExistence type="predicted"/>
<keyword evidence="3" id="KW-1185">Reference proteome</keyword>
<dbReference type="OrthoDB" id="5343383at2759"/>
<reference evidence="2 3" key="1">
    <citation type="submission" date="2016-03" db="EMBL/GenBank/DDBJ databases">
        <authorList>
            <person name="Ploux O."/>
        </authorList>
    </citation>
    <scope>NUCLEOTIDE SEQUENCE [LARGE SCALE GENOMIC DNA]</scope>
    <source>
        <strain evidence="2 3">UAMH 11012</strain>
    </source>
</reference>
<dbReference type="EMBL" id="FJOG01000014">
    <property type="protein sequence ID" value="CZR59512.1"/>
    <property type="molecule type" value="Genomic_DNA"/>
</dbReference>
<evidence type="ECO:0000313" key="2">
    <source>
        <dbReference type="EMBL" id="CZR59512.1"/>
    </source>
</evidence>
<name>A0A1L7X3B2_9HELO</name>
<accession>A0A1L7X3B2</accession>
<feature type="compositionally biased region" description="Polar residues" evidence="1">
    <location>
        <begin position="174"/>
        <end position="183"/>
    </location>
</feature>
<dbReference type="AlphaFoldDB" id="A0A1L7X3B2"/>
<protein>
    <submittedName>
        <fullName evidence="2">Uncharacterized protein</fullName>
    </submittedName>
</protein>
<organism evidence="2 3">
    <name type="scientific">Phialocephala subalpina</name>
    <dbReference type="NCBI Taxonomy" id="576137"/>
    <lineage>
        <taxon>Eukaryota</taxon>
        <taxon>Fungi</taxon>
        <taxon>Dikarya</taxon>
        <taxon>Ascomycota</taxon>
        <taxon>Pezizomycotina</taxon>
        <taxon>Leotiomycetes</taxon>
        <taxon>Helotiales</taxon>
        <taxon>Mollisiaceae</taxon>
        <taxon>Phialocephala</taxon>
        <taxon>Phialocephala fortinii species complex</taxon>
    </lineage>
</organism>
<feature type="region of interest" description="Disordered" evidence="1">
    <location>
        <begin position="164"/>
        <end position="183"/>
    </location>
</feature>
<dbReference type="Proteomes" id="UP000184330">
    <property type="component" value="Unassembled WGS sequence"/>
</dbReference>
<evidence type="ECO:0000256" key="1">
    <source>
        <dbReference type="SAM" id="MobiDB-lite"/>
    </source>
</evidence>
<gene>
    <name evidence="2" type="ORF">PAC_09404</name>
</gene>
<sequence length="183" mass="20612">MAQEPSSMSRDEIVKTISDFYTFLTTYPFLPVTAIRTPPSEGWPKEYHQIWRKMANQLYQSPELEANRWQLCEQEVPLRTCGRGTGTSRSCVLFDRWEALWNLAGTLTQFSILNGPQPQEPAGSIWRLYPTKPHPRVLRSLQRQDVGSIVGVVQDLYQGLSGKPSEVVGGGQRVTGTDSSGFH</sequence>